<dbReference type="InterPro" id="IPR011057">
    <property type="entry name" value="Mss4-like_sf"/>
</dbReference>
<protein>
    <submittedName>
        <fullName evidence="6">GFA family protein</fullName>
    </submittedName>
</protein>
<evidence type="ECO:0000259" key="5">
    <source>
        <dbReference type="PROSITE" id="PS51891"/>
    </source>
</evidence>
<proteinExistence type="inferred from homology"/>
<dbReference type="RefSeq" id="WP_322419508.1">
    <property type="nucleotide sequence ID" value="NZ_CP139859.1"/>
</dbReference>
<dbReference type="Proteomes" id="UP001322481">
    <property type="component" value="Plasmid pMhuNZP2235a"/>
</dbReference>
<comment type="similarity">
    <text evidence="1">Belongs to the Gfa family.</text>
</comment>
<geneLocation type="plasmid" evidence="6 7">
    <name>pMhuNZP2235a</name>
</geneLocation>
<evidence type="ECO:0000313" key="7">
    <source>
        <dbReference type="Proteomes" id="UP001322481"/>
    </source>
</evidence>
<keyword evidence="4" id="KW-0456">Lyase</keyword>
<dbReference type="EMBL" id="CP139859">
    <property type="protein sequence ID" value="WQC02746.1"/>
    <property type="molecule type" value="Genomic_DNA"/>
</dbReference>
<keyword evidence="6" id="KW-0614">Plasmid</keyword>
<reference evidence="6 7" key="1">
    <citation type="submission" date="2023-11" db="EMBL/GenBank/DDBJ databases">
        <authorList>
            <person name="Panchal A.K."/>
            <person name="Meaney J.S."/>
            <person name="Karas B.J."/>
            <person name="diCenzo G.C."/>
        </authorList>
    </citation>
    <scope>NUCLEOTIDE SEQUENCE [LARGE SCALE GENOMIC DNA]</scope>
    <source>
        <strain evidence="6 7">NZP2235</strain>
        <plasmid evidence="6 7">pMhuNZP2235a</plasmid>
    </source>
</reference>
<keyword evidence="3" id="KW-0862">Zinc</keyword>
<gene>
    <name evidence="6" type="ORF">U0R22_007001</name>
</gene>
<accession>A0ABZ0W2F1</accession>
<sequence length="143" mass="15945">MDTAQNSVHAFAIERTGGCLCGKIRYRVTGDPRVHYCHCDMCRRATGSAFAVLAWLRSAGVSWQSEEPTYRRSSPLAQRGFCRACGTPLTLAYDAAIDEIALHVGTFDNPAELEPQYNHGSAQRLSWVSCGLDLPHRNTEERW</sequence>
<feature type="domain" description="CENP-V/GFA" evidence="5">
    <location>
        <begin position="15"/>
        <end position="118"/>
    </location>
</feature>
<dbReference type="SUPFAM" id="SSF51316">
    <property type="entry name" value="Mss4-like"/>
    <property type="match status" value="1"/>
</dbReference>
<evidence type="ECO:0000256" key="1">
    <source>
        <dbReference type="ARBA" id="ARBA00005495"/>
    </source>
</evidence>
<dbReference type="InterPro" id="IPR006913">
    <property type="entry name" value="CENP-V/GFA"/>
</dbReference>
<keyword evidence="2" id="KW-0479">Metal-binding</keyword>
<dbReference type="PANTHER" id="PTHR33337:SF40">
    <property type="entry name" value="CENP-V_GFA DOMAIN-CONTAINING PROTEIN-RELATED"/>
    <property type="match status" value="1"/>
</dbReference>
<evidence type="ECO:0000256" key="2">
    <source>
        <dbReference type="ARBA" id="ARBA00022723"/>
    </source>
</evidence>
<evidence type="ECO:0000256" key="4">
    <source>
        <dbReference type="ARBA" id="ARBA00023239"/>
    </source>
</evidence>
<dbReference type="Pfam" id="PF04828">
    <property type="entry name" value="GFA"/>
    <property type="match status" value="1"/>
</dbReference>
<evidence type="ECO:0000313" key="6">
    <source>
        <dbReference type="EMBL" id="WQC02746.1"/>
    </source>
</evidence>
<keyword evidence="7" id="KW-1185">Reference proteome</keyword>
<name>A0ABZ0W2F1_9HYPH</name>
<evidence type="ECO:0000256" key="3">
    <source>
        <dbReference type="ARBA" id="ARBA00022833"/>
    </source>
</evidence>
<dbReference type="PANTHER" id="PTHR33337">
    <property type="entry name" value="GFA DOMAIN-CONTAINING PROTEIN"/>
    <property type="match status" value="1"/>
</dbReference>
<organism evidence="6 7">
    <name type="scientific">Mesorhizobium huakuii</name>
    <dbReference type="NCBI Taxonomy" id="28104"/>
    <lineage>
        <taxon>Bacteria</taxon>
        <taxon>Pseudomonadati</taxon>
        <taxon>Pseudomonadota</taxon>
        <taxon>Alphaproteobacteria</taxon>
        <taxon>Hyphomicrobiales</taxon>
        <taxon>Phyllobacteriaceae</taxon>
        <taxon>Mesorhizobium</taxon>
    </lineage>
</organism>
<dbReference type="Gene3D" id="3.90.1590.10">
    <property type="entry name" value="glutathione-dependent formaldehyde- activating enzyme (gfa)"/>
    <property type="match status" value="1"/>
</dbReference>
<dbReference type="PROSITE" id="PS51891">
    <property type="entry name" value="CENP_V_GFA"/>
    <property type="match status" value="1"/>
</dbReference>